<dbReference type="Gene3D" id="3.30.250.20">
    <property type="entry name" value="L1 transposable element, C-terminal domain"/>
    <property type="match status" value="1"/>
</dbReference>
<dbReference type="InterPro" id="IPR042566">
    <property type="entry name" value="L1_C"/>
</dbReference>
<dbReference type="PANTHER" id="PTHR11505">
    <property type="entry name" value="L1 TRANSPOSABLE ELEMENT-RELATED"/>
    <property type="match status" value="1"/>
</dbReference>
<sequence length="280" mass="31705">MAESGTKINNKPDSKKKVGLDRTHTEETSLQHHPPGLKLESTGKAEEGPAQAQLEARRRLRVEADWDQLDGGRKDSPEPQRAMGLKTLAGENFEKVSAAENAIKTLQTQNASLLDCIEDLENRSQRANLRIVNVPEGSKNGKDPVKFVAELLLEMTVTEVFDNPSTLERAHRSPGQKPADGRKPHPFVVCFHRFPKKRVATEMGKTARDEIQGESRQNLPRSTMSRKRSSYNSIKQSLYQKGIRFQLLYPARLRVTFNEETLVFNTPEEAKQFYDQRINV</sequence>
<dbReference type="InterPro" id="IPR004244">
    <property type="entry name" value="Transposase_22"/>
</dbReference>
<gene>
    <name evidence="2" type="ORF">ROHU_032201</name>
</gene>
<dbReference type="STRING" id="84645.A0A498LIP2"/>
<protein>
    <submittedName>
        <fullName evidence="2">LINE-1 type transposase domain-containing 1</fullName>
    </submittedName>
</protein>
<keyword evidence="3" id="KW-1185">Reference proteome</keyword>
<proteinExistence type="predicted"/>
<dbReference type="Proteomes" id="UP000290572">
    <property type="component" value="Unassembled WGS sequence"/>
</dbReference>
<evidence type="ECO:0000256" key="1">
    <source>
        <dbReference type="SAM" id="MobiDB-lite"/>
    </source>
</evidence>
<feature type="region of interest" description="Disordered" evidence="1">
    <location>
        <begin position="1"/>
        <end position="54"/>
    </location>
</feature>
<name>A0A498LIP2_LABRO</name>
<evidence type="ECO:0000313" key="3">
    <source>
        <dbReference type="Proteomes" id="UP000290572"/>
    </source>
</evidence>
<dbReference type="Gene3D" id="3.30.70.1820">
    <property type="entry name" value="L1 transposable element, RRM domain"/>
    <property type="match status" value="1"/>
</dbReference>
<feature type="region of interest" description="Disordered" evidence="1">
    <location>
        <begin position="204"/>
        <end position="231"/>
    </location>
</feature>
<accession>A0A498LIP2</accession>
<feature type="region of interest" description="Disordered" evidence="1">
    <location>
        <begin position="165"/>
        <end position="184"/>
    </location>
</feature>
<feature type="compositionally biased region" description="Polar residues" evidence="1">
    <location>
        <begin position="214"/>
        <end position="223"/>
    </location>
</feature>
<evidence type="ECO:0000313" key="2">
    <source>
        <dbReference type="EMBL" id="RXN07692.1"/>
    </source>
</evidence>
<dbReference type="EMBL" id="QBIY01013342">
    <property type="protein sequence ID" value="RXN07692.1"/>
    <property type="molecule type" value="Genomic_DNA"/>
</dbReference>
<organism evidence="2 3">
    <name type="scientific">Labeo rohita</name>
    <name type="common">Indian major carp</name>
    <name type="synonym">Cyprinus rohita</name>
    <dbReference type="NCBI Taxonomy" id="84645"/>
    <lineage>
        <taxon>Eukaryota</taxon>
        <taxon>Metazoa</taxon>
        <taxon>Chordata</taxon>
        <taxon>Craniata</taxon>
        <taxon>Vertebrata</taxon>
        <taxon>Euteleostomi</taxon>
        <taxon>Actinopterygii</taxon>
        <taxon>Neopterygii</taxon>
        <taxon>Teleostei</taxon>
        <taxon>Ostariophysi</taxon>
        <taxon>Cypriniformes</taxon>
        <taxon>Cyprinidae</taxon>
        <taxon>Labeoninae</taxon>
        <taxon>Labeonini</taxon>
        <taxon>Labeo</taxon>
    </lineage>
</organism>
<reference evidence="2 3" key="1">
    <citation type="submission" date="2018-03" db="EMBL/GenBank/DDBJ databases">
        <title>Draft genome sequence of Rohu Carp (Labeo rohita).</title>
        <authorList>
            <person name="Das P."/>
            <person name="Kushwaha B."/>
            <person name="Joshi C.G."/>
            <person name="Kumar D."/>
            <person name="Nagpure N.S."/>
            <person name="Sahoo L."/>
            <person name="Das S.P."/>
            <person name="Bit A."/>
            <person name="Patnaik S."/>
            <person name="Meher P.K."/>
            <person name="Jayasankar P."/>
            <person name="Koringa P.G."/>
            <person name="Patel N.V."/>
            <person name="Hinsu A.T."/>
            <person name="Kumar R."/>
            <person name="Pandey M."/>
            <person name="Agarwal S."/>
            <person name="Srivastava S."/>
            <person name="Singh M."/>
            <person name="Iquebal M.A."/>
            <person name="Jaiswal S."/>
            <person name="Angadi U.B."/>
            <person name="Kumar N."/>
            <person name="Raza M."/>
            <person name="Shah T.M."/>
            <person name="Rai A."/>
            <person name="Jena J.K."/>
        </authorList>
    </citation>
    <scope>NUCLEOTIDE SEQUENCE [LARGE SCALE GENOMIC DNA]</scope>
    <source>
        <strain evidence="2">DASCIFA01</strain>
        <tissue evidence="2">Testis</tissue>
    </source>
</reference>
<feature type="compositionally biased region" description="Basic and acidic residues" evidence="1">
    <location>
        <begin position="10"/>
        <end position="30"/>
    </location>
</feature>
<comment type="caution">
    <text evidence="2">The sequence shown here is derived from an EMBL/GenBank/DDBJ whole genome shotgun (WGS) entry which is preliminary data.</text>
</comment>
<dbReference type="AlphaFoldDB" id="A0A498LIP2"/>